<dbReference type="AlphaFoldDB" id="A0A380ZUV6"/>
<feature type="signal peptide" evidence="2">
    <location>
        <begin position="1"/>
        <end position="17"/>
    </location>
</feature>
<dbReference type="RefSeq" id="WP_002688548.1">
    <property type="nucleotide sequence ID" value="NZ_UFTJ01000005.1"/>
</dbReference>
<reference evidence="3 4" key="1">
    <citation type="submission" date="2018-06" db="EMBL/GenBank/DDBJ databases">
        <authorList>
            <consortium name="Pathogen Informatics"/>
            <person name="Doyle S."/>
        </authorList>
    </citation>
    <scope>NUCLEOTIDE SEQUENCE [LARGE SCALE GENOMIC DNA]</scope>
    <source>
        <strain evidence="3 4">NCTC11661</strain>
    </source>
</reference>
<name>A0A380ZUV6_9FLAO</name>
<evidence type="ECO:0000256" key="2">
    <source>
        <dbReference type="SAM" id="SignalP"/>
    </source>
</evidence>
<evidence type="ECO:0000313" key="3">
    <source>
        <dbReference type="EMBL" id="SUV53132.1"/>
    </source>
</evidence>
<protein>
    <recommendedName>
        <fullName evidence="5">Lipoprotein</fullName>
    </recommendedName>
</protein>
<feature type="chain" id="PRO_5016606978" description="Lipoprotein" evidence="2">
    <location>
        <begin position="18"/>
        <end position="166"/>
    </location>
</feature>
<keyword evidence="2" id="KW-0732">Signal</keyword>
<sequence length="166" mass="18463">MKNIITVLFLTIGFLCAVSCGSKKGITEPVQVTHFKEVEKIVRDTIIETKTDSVRTVVQIDCPDGGKPILTPALSEGKGGRGRILLPPKLTLNGNQLTIDCKAEAENIALQLYDNYVKEHKREVIIKKVEKPFAWYHKILMWAGGISLSILALGVLLTFFKPKFLK</sequence>
<feature type="transmembrane region" description="Helical" evidence="1">
    <location>
        <begin position="139"/>
        <end position="160"/>
    </location>
</feature>
<keyword evidence="1" id="KW-0812">Transmembrane</keyword>
<gene>
    <name evidence="3" type="ORF">NCTC11661_02279</name>
</gene>
<keyword evidence="1" id="KW-1133">Transmembrane helix</keyword>
<keyword evidence="1" id="KW-0472">Membrane</keyword>
<dbReference type="Proteomes" id="UP000255515">
    <property type="component" value="Unassembled WGS sequence"/>
</dbReference>
<evidence type="ECO:0000256" key="1">
    <source>
        <dbReference type="SAM" id="Phobius"/>
    </source>
</evidence>
<proteinExistence type="predicted"/>
<evidence type="ECO:0000313" key="4">
    <source>
        <dbReference type="Proteomes" id="UP000255515"/>
    </source>
</evidence>
<accession>A0A380ZUV6</accession>
<dbReference type="EMBL" id="UFTJ01000005">
    <property type="protein sequence ID" value="SUV53132.1"/>
    <property type="molecule type" value="Genomic_DNA"/>
</dbReference>
<organism evidence="3 4">
    <name type="scientific">Bergeyella zoohelcum</name>
    <dbReference type="NCBI Taxonomy" id="1015"/>
    <lineage>
        <taxon>Bacteria</taxon>
        <taxon>Pseudomonadati</taxon>
        <taxon>Bacteroidota</taxon>
        <taxon>Flavobacteriia</taxon>
        <taxon>Flavobacteriales</taxon>
        <taxon>Weeksellaceae</taxon>
        <taxon>Bergeyella</taxon>
    </lineage>
</organism>
<evidence type="ECO:0008006" key="5">
    <source>
        <dbReference type="Google" id="ProtNLM"/>
    </source>
</evidence>